<dbReference type="PANTHER" id="PTHR43798">
    <property type="entry name" value="MONOACYLGLYCEROL LIPASE"/>
    <property type="match status" value="1"/>
</dbReference>
<dbReference type="Gene3D" id="3.40.50.1820">
    <property type="entry name" value="alpha/beta hydrolase"/>
    <property type="match status" value="1"/>
</dbReference>
<dbReference type="InterPro" id="IPR050266">
    <property type="entry name" value="AB_hydrolase_sf"/>
</dbReference>
<comment type="caution">
    <text evidence="2">The sequence shown here is derived from an EMBL/GenBank/DDBJ whole genome shotgun (WGS) entry which is preliminary data.</text>
</comment>
<dbReference type="AlphaFoldDB" id="A0A0C2CSH6"/>
<evidence type="ECO:0000313" key="2">
    <source>
        <dbReference type="EMBL" id="KIG14131.1"/>
    </source>
</evidence>
<dbReference type="InterPro" id="IPR000073">
    <property type="entry name" value="AB_hydrolase_1"/>
</dbReference>
<sequence>MLACVLAAPGLGCGQVVAGTEAWTPPSYWLDERFIEIEGLSICYLEAGPKDAKTIVFVHGWSGNVQNWWDQFEHFQSRYRVIVFDAPGHGKSERGPHLNYTMEQHVAVLGGLLDTLEVEQAIVIGNSGGGWIAAQFAIEQPERVSKLVLSDSTGTRYTGSAGGVLNMLTARWLQVANMTTGEHYPGLDPKSQARQAFAGSFAGTVEEKPYLEALAALLAPTYARISKAQLGQIQASTLVIWGDDDPVVPINAMKIFDHSIPDSETYVVHLGGHTPMMSSPDEFNCAVQTFLEGGDSAACKQYALTPEKRRNRLAGREWGPHFE</sequence>
<dbReference type="EMBL" id="JMCC02000079">
    <property type="protein sequence ID" value="KIG14131.1"/>
    <property type="molecule type" value="Genomic_DNA"/>
</dbReference>
<dbReference type="InterPro" id="IPR029058">
    <property type="entry name" value="AB_hydrolase_fold"/>
</dbReference>
<evidence type="ECO:0000259" key="1">
    <source>
        <dbReference type="Pfam" id="PF00561"/>
    </source>
</evidence>
<dbReference type="PANTHER" id="PTHR43798:SF33">
    <property type="entry name" value="HYDROLASE, PUTATIVE (AFU_ORTHOLOGUE AFUA_2G14860)-RELATED"/>
    <property type="match status" value="1"/>
</dbReference>
<dbReference type="SUPFAM" id="SSF53474">
    <property type="entry name" value="alpha/beta-Hydrolases"/>
    <property type="match status" value="1"/>
</dbReference>
<dbReference type="GO" id="GO:0016787">
    <property type="term" value="F:hydrolase activity"/>
    <property type="evidence" value="ECO:0007669"/>
    <property type="project" value="UniProtKB-KW"/>
</dbReference>
<accession>A0A0C2CSH6</accession>
<gene>
    <name evidence="2" type="ORF">DB30_07127</name>
</gene>
<reference evidence="2 3" key="1">
    <citation type="submission" date="2014-12" db="EMBL/GenBank/DDBJ databases">
        <title>Genome assembly of Enhygromyxa salina DSM 15201.</title>
        <authorList>
            <person name="Sharma G."/>
            <person name="Subramanian S."/>
        </authorList>
    </citation>
    <scope>NUCLEOTIDE SEQUENCE [LARGE SCALE GENOMIC DNA]</scope>
    <source>
        <strain evidence="2 3">DSM 15201</strain>
    </source>
</reference>
<evidence type="ECO:0000313" key="3">
    <source>
        <dbReference type="Proteomes" id="UP000031599"/>
    </source>
</evidence>
<dbReference type="GO" id="GO:0016020">
    <property type="term" value="C:membrane"/>
    <property type="evidence" value="ECO:0007669"/>
    <property type="project" value="TreeGrafter"/>
</dbReference>
<organism evidence="2 3">
    <name type="scientific">Enhygromyxa salina</name>
    <dbReference type="NCBI Taxonomy" id="215803"/>
    <lineage>
        <taxon>Bacteria</taxon>
        <taxon>Pseudomonadati</taxon>
        <taxon>Myxococcota</taxon>
        <taxon>Polyangia</taxon>
        <taxon>Nannocystales</taxon>
        <taxon>Nannocystaceae</taxon>
        <taxon>Enhygromyxa</taxon>
    </lineage>
</organism>
<feature type="domain" description="AB hydrolase-1" evidence="1">
    <location>
        <begin position="54"/>
        <end position="278"/>
    </location>
</feature>
<dbReference type="Pfam" id="PF00561">
    <property type="entry name" value="Abhydrolase_1"/>
    <property type="match status" value="1"/>
</dbReference>
<proteinExistence type="predicted"/>
<dbReference type="Proteomes" id="UP000031599">
    <property type="component" value="Unassembled WGS sequence"/>
</dbReference>
<dbReference type="PRINTS" id="PR00111">
    <property type="entry name" value="ABHYDROLASE"/>
</dbReference>
<name>A0A0C2CSH6_9BACT</name>
<protein>
    <submittedName>
        <fullName evidence="2">Alpha/beta hydrolase fold protein</fullName>
    </submittedName>
</protein>
<keyword evidence="2" id="KW-0378">Hydrolase</keyword>